<dbReference type="GeneID" id="108626467"/>
<dbReference type="Proteomes" id="UP000694925">
    <property type="component" value="Unplaced"/>
</dbReference>
<sequence>MSVMSRGSPWCAPAPGARRSVIILIVAVLLGCLLPRGVVGEKSKKFQINDVCSKNYMRDVYRKIDGAVLISQLEKDVDCTITFQTHSILQRFMLRFDQLQLDCNDHLYIYDGAHAVSSYKKVCERGQGRFYWNVEATNFSNCIWYNMIFNFLFFP</sequence>
<name>A0AAJ7N8B9_9HYME</name>
<gene>
    <name evidence="3" type="primary">LOC108626467</name>
</gene>
<dbReference type="AlphaFoldDB" id="A0AAJ7N8B9"/>
<dbReference type="RefSeq" id="XP_017882629.2">
    <property type="nucleotide sequence ID" value="XM_018027140.2"/>
</dbReference>
<accession>A0AAJ7N8B9</accession>
<keyword evidence="1" id="KW-0732">Signal</keyword>
<dbReference type="KEGG" id="ccal:108626467"/>
<evidence type="ECO:0000313" key="3">
    <source>
        <dbReference type="RefSeq" id="XP_017882629.2"/>
    </source>
</evidence>
<protein>
    <submittedName>
        <fullName evidence="3">Uncharacterized protein LOC108626467 isoform X1</fullName>
    </submittedName>
</protein>
<feature type="signal peptide" evidence="1">
    <location>
        <begin position="1"/>
        <end position="40"/>
    </location>
</feature>
<proteinExistence type="predicted"/>
<keyword evidence="2" id="KW-1185">Reference proteome</keyword>
<reference evidence="3" key="1">
    <citation type="submission" date="2025-08" db="UniProtKB">
        <authorList>
            <consortium name="RefSeq"/>
        </authorList>
    </citation>
    <scope>IDENTIFICATION</scope>
    <source>
        <tissue evidence="3">Whole body</tissue>
    </source>
</reference>
<organism evidence="2 3">
    <name type="scientific">Ceratina calcarata</name>
    <dbReference type="NCBI Taxonomy" id="156304"/>
    <lineage>
        <taxon>Eukaryota</taxon>
        <taxon>Metazoa</taxon>
        <taxon>Ecdysozoa</taxon>
        <taxon>Arthropoda</taxon>
        <taxon>Hexapoda</taxon>
        <taxon>Insecta</taxon>
        <taxon>Pterygota</taxon>
        <taxon>Neoptera</taxon>
        <taxon>Endopterygota</taxon>
        <taxon>Hymenoptera</taxon>
        <taxon>Apocrita</taxon>
        <taxon>Aculeata</taxon>
        <taxon>Apoidea</taxon>
        <taxon>Anthophila</taxon>
        <taxon>Apidae</taxon>
        <taxon>Ceratina</taxon>
        <taxon>Zadontomerus</taxon>
    </lineage>
</organism>
<evidence type="ECO:0000256" key="1">
    <source>
        <dbReference type="SAM" id="SignalP"/>
    </source>
</evidence>
<feature type="chain" id="PRO_5042543836" evidence="1">
    <location>
        <begin position="41"/>
        <end position="155"/>
    </location>
</feature>
<dbReference type="PROSITE" id="PS51257">
    <property type="entry name" value="PROKAR_LIPOPROTEIN"/>
    <property type="match status" value="1"/>
</dbReference>
<evidence type="ECO:0000313" key="2">
    <source>
        <dbReference type="Proteomes" id="UP000694925"/>
    </source>
</evidence>